<dbReference type="PROSITE" id="PS50292">
    <property type="entry name" value="PEROXIDASE_3"/>
    <property type="match status" value="1"/>
</dbReference>
<comment type="subcellular location">
    <subcellularLocation>
        <location evidence="1">Secreted</location>
    </subcellularLocation>
</comment>
<dbReference type="GO" id="GO:0005576">
    <property type="term" value="C:extracellular region"/>
    <property type="evidence" value="ECO:0007669"/>
    <property type="project" value="UniProtKB-SubCell"/>
</dbReference>
<dbReference type="InterPro" id="IPR010255">
    <property type="entry name" value="Haem_peroxidase_sf"/>
</dbReference>
<evidence type="ECO:0000256" key="2">
    <source>
        <dbReference type="ARBA" id="ARBA00022525"/>
    </source>
</evidence>
<sequence length="566" mass="64607">ERIPQPDPSTCPWSSYNCHINKYRSLDGSCNNLQHPIWGRSFIPFRRYLPPVYADGLQSFRESVIGGPLPNARLISFNVAEDRDIPDHIQTVMLMQWGQFVDHDVTLTAISKIFTDPSACSPIFIPSNDPSFQSKKCLEFVRSQEVPSINCSLDRGIMKFTSHPFSEKLKYLLPRTTEYKECRKFVGTKQCFKAGDERVNEQGILTVMHTLWIREHNRIEDKLHRINPHWDGETLYQETRRIIGAMIQHITYNEFLPTVLGPNGMRIHGLELISGGYYGGNQLLMPNLHLACDGSTVLISCPYPHFRVASVWRQEVAVRICRRWHCTIPAWGPGGDRVLIAQKTFFRWVYIGHLQQFLITCLRVRVAYLRLQLRQNRRREQAIVAALDVLEEQQIRQGAQGEDGVGEVVAAETGQPRTLRHTDAGGDAGVAWGLQRLPQNQATHILEDEICEVVHRAPPYTLGSQTARSIKSCLFQMFFQPKHLYNTDAGGIDGFLRGLCDQKVQSYDRFVTKEVTKHLFSEMPPTGLGTDLISLNIMRARDHGIPGKCVCFLFTFWILFHMVCSI</sequence>
<dbReference type="Pfam" id="PF03098">
    <property type="entry name" value="An_peroxidase"/>
    <property type="match status" value="3"/>
</dbReference>
<dbReference type="GO" id="GO:0006979">
    <property type="term" value="P:response to oxidative stress"/>
    <property type="evidence" value="ECO:0007669"/>
    <property type="project" value="InterPro"/>
</dbReference>
<dbReference type="GO" id="GO:0020037">
    <property type="term" value="F:heme binding"/>
    <property type="evidence" value="ECO:0007669"/>
    <property type="project" value="InterPro"/>
</dbReference>
<keyword evidence="3" id="KW-0325">Glycoprotein</keyword>
<dbReference type="InterPro" id="IPR019791">
    <property type="entry name" value="Haem_peroxidase_animal"/>
</dbReference>
<evidence type="ECO:0008006" key="6">
    <source>
        <dbReference type="Google" id="ProtNLM"/>
    </source>
</evidence>
<dbReference type="PRINTS" id="PR00457">
    <property type="entry name" value="ANPEROXIDASE"/>
</dbReference>
<keyword evidence="5" id="KW-1185">Reference proteome</keyword>
<dbReference type="AlphaFoldDB" id="A0AAD9K7P8"/>
<dbReference type="GO" id="GO:0004601">
    <property type="term" value="F:peroxidase activity"/>
    <property type="evidence" value="ECO:0007669"/>
    <property type="project" value="InterPro"/>
</dbReference>
<name>A0AAD9K7P8_9ANNE</name>
<accession>A0AAD9K7P8</accession>
<feature type="non-terminal residue" evidence="4">
    <location>
        <position position="1"/>
    </location>
</feature>
<keyword evidence="2" id="KW-0964">Secreted</keyword>
<dbReference type="Proteomes" id="UP001208570">
    <property type="component" value="Unassembled WGS sequence"/>
</dbReference>
<evidence type="ECO:0000313" key="5">
    <source>
        <dbReference type="Proteomes" id="UP001208570"/>
    </source>
</evidence>
<evidence type="ECO:0000256" key="1">
    <source>
        <dbReference type="ARBA" id="ARBA00004613"/>
    </source>
</evidence>
<dbReference type="EMBL" id="JAODUP010000043">
    <property type="protein sequence ID" value="KAK2166056.1"/>
    <property type="molecule type" value="Genomic_DNA"/>
</dbReference>
<evidence type="ECO:0000313" key="4">
    <source>
        <dbReference type="EMBL" id="KAK2166056.1"/>
    </source>
</evidence>
<reference evidence="4" key="1">
    <citation type="journal article" date="2023" name="Mol. Biol. Evol.">
        <title>Third-Generation Sequencing Reveals the Adaptive Role of the Epigenome in Three Deep-Sea Polychaetes.</title>
        <authorList>
            <person name="Perez M."/>
            <person name="Aroh O."/>
            <person name="Sun Y."/>
            <person name="Lan Y."/>
            <person name="Juniper S.K."/>
            <person name="Young C.R."/>
            <person name="Angers B."/>
            <person name="Qian P.Y."/>
        </authorList>
    </citation>
    <scope>NUCLEOTIDE SEQUENCE</scope>
    <source>
        <strain evidence="4">P08H-3</strain>
    </source>
</reference>
<dbReference type="PANTHER" id="PTHR11475">
    <property type="entry name" value="OXIDASE/PEROXIDASE"/>
    <property type="match status" value="1"/>
</dbReference>
<comment type="caution">
    <text evidence="4">The sequence shown here is derived from an EMBL/GenBank/DDBJ whole genome shotgun (WGS) entry which is preliminary data.</text>
</comment>
<organism evidence="4 5">
    <name type="scientific">Paralvinella palmiformis</name>
    <dbReference type="NCBI Taxonomy" id="53620"/>
    <lineage>
        <taxon>Eukaryota</taxon>
        <taxon>Metazoa</taxon>
        <taxon>Spiralia</taxon>
        <taxon>Lophotrochozoa</taxon>
        <taxon>Annelida</taxon>
        <taxon>Polychaeta</taxon>
        <taxon>Sedentaria</taxon>
        <taxon>Canalipalpata</taxon>
        <taxon>Terebellida</taxon>
        <taxon>Terebelliformia</taxon>
        <taxon>Alvinellidae</taxon>
        <taxon>Paralvinella</taxon>
    </lineage>
</organism>
<proteinExistence type="predicted"/>
<evidence type="ECO:0000256" key="3">
    <source>
        <dbReference type="ARBA" id="ARBA00023180"/>
    </source>
</evidence>
<dbReference type="Gene3D" id="1.10.640.10">
    <property type="entry name" value="Haem peroxidase domain superfamily, animal type"/>
    <property type="match status" value="2"/>
</dbReference>
<gene>
    <name evidence="4" type="ORF">LSH36_43g07001</name>
</gene>
<dbReference type="PANTHER" id="PTHR11475:SF4">
    <property type="entry name" value="CHORION PEROXIDASE"/>
    <property type="match status" value="1"/>
</dbReference>
<dbReference type="InterPro" id="IPR037120">
    <property type="entry name" value="Haem_peroxidase_sf_animal"/>
</dbReference>
<dbReference type="SUPFAM" id="SSF48113">
    <property type="entry name" value="Heme-dependent peroxidases"/>
    <property type="match status" value="2"/>
</dbReference>
<protein>
    <recommendedName>
        <fullName evidence="6">Myeloperoxidase</fullName>
    </recommendedName>
</protein>